<dbReference type="FunFam" id="1.10.238.10:FF:000119">
    <property type="entry name" value="TBC1 domain family member 9"/>
    <property type="match status" value="1"/>
</dbReference>
<evidence type="ECO:0000256" key="4">
    <source>
        <dbReference type="SAM" id="MobiDB-lite"/>
    </source>
</evidence>
<dbReference type="FunCoup" id="L5KBA9">
    <property type="interactions" value="1402"/>
</dbReference>
<dbReference type="InterPro" id="IPR011992">
    <property type="entry name" value="EF-hand-dom_pair"/>
</dbReference>
<keyword evidence="3" id="KW-0175">Coiled coil</keyword>
<dbReference type="Gene3D" id="1.10.472.80">
    <property type="entry name" value="Ypt/Rab-GAP domain of gyp1p, domain 3"/>
    <property type="match status" value="2"/>
</dbReference>
<dbReference type="CDD" id="cd13353">
    <property type="entry name" value="PH-GRAM2_TBC1D8"/>
    <property type="match status" value="1"/>
</dbReference>
<evidence type="ECO:0000313" key="6">
    <source>
        <dbReference type="EMBL" id="ELK08949.1"/>
    </source>
</evidence>
<accession>L5KBA9</accession>
<dbReference type="Gene3D" id="2.30.29.30">
    <property type="entry name" value="Pleckstrin-homology domain (PH domain)/Phosphotyrosine-binding domain (PTB)"/>
    <property type="match status" value="2"/>
</dbReference>
<proteinExistence type="predicted"/>
<dbReference type="Gene3D" id="1.10.10.750">
    <property type="entry name" value="Ypt/Rab-GAP domain of gyp1p, domain 1"/>
    <property type="match status" value="1"/>
</dbReference>
<sequence>MQAALPSRGFIPGDAVMTSPVRAYGRKVSLGADRGVGRLVGALDAVLDSNARVAPFRILLQVPGSQVYSPIACGATLEEISQHWDWLEQNLLHTLSVFDNKEDIASFVKGKVKALIAEETSSRLAEQEEDPEKFREALVKFEARFNFPEAEKLITYYSCCCWKGRVPRQGWLYLSINHLCFYSFFLGKELKLVIPWVDIQKLEKTSNVFLTATIRITTHKKERDFSMFLNLEEVFKIMEQLADVTLRRLLDNEGFDLDPGLQEPSQITKKGLYGMLVSSLGDGSIVNSLDCPSLWDVSSEDIHVKVACDNWCIGDMVWKGDLKARAQNEFFRAFFRLPRQEKLHAVVDCSLWTPFSRCHTIGQMFASDSYICFASKEDGCCNVILPLREVVSIEKMEDTSLLPNPIIISIRSKMAFQFIELKDRDNLVESLLVRLKQVHADHPVHYDTSQDDDMMSPAFHSTSMCSDHKFGNLEMVSSQNSEGSGTEKSPRLHPEALRAVFQQSASQSPDSRMSREQIKTSLWNDHFVEYGRTVCMFRTEKIRKLVAMGIPESLRGRLWLLFSGHFLADVLRLGPDFLTVEHLSVSTLIVPFHPTRTGESVAASPREGALAETTGALALANAVTDLASHPGYYGHLVEESMGKCCLVTEEIERDLHRSLPEHPAFQNETGIAALRRVLTAYAHRNPKIGYCQSMNILTSVLLLYTREEEAFWLLVALCERMLPDYFNLRVIGAQVDQSVFEELTREHLPELAEHLNDPSALASISLSWFLTLFLSIMPLESAVNVVDCFFYDGIKAIFQLGLAVLDANTEDLCSSKDDGQALMILSRWAVFWWLTGAEWAAAGTLEDRWQEEAAAGAQVDQSVFEELTREHLPELAEHLNDPSALASISLSWFLTLFLSIMPLESAVNVVDCFFYDGIKAIFQLGLAVLDANTEDLCSSKDDGQALMILSRFLDHIKNEDSPGPPVGSHHAFFSDDQEPYPVTDIADLIRDSYEKFGNQSVEQIEHMRCRHRIRVLQGHEETTKQNVLRVVTPEVSILPEDLEELYDLFKREHMLSCYWEQPRPVAPRHDPSRPYTEQYRIDAQQFAHLFQLVSPWTCGAHTEILAGRTFRLLDDNMDHLIEFKAFVSCLDTMYNGEMSEKIKLLYRLHIPPGDATDYQKQLKQMIKDLAKEKDKSETELPKMSQREFIQFCKTLYSMFHEDPEENDLYQAIATVTTLLLQIGEVGQHSSSSSGSCFQEWGEELQALEPSPEQDSVFADSDTGPTPQDSMACPEQAEGNWTVSLEHILASLLTEESLVNFFEKPLDIKSKLENAKINQYSLKTFEMSGQSHPELKEDSSLLTRRACHTKVQTTVSGAVSP</sequence>
<dbReference type="InterPro" id="IPR036009">
    <property type="entry name" value="TBC1D8_PH-GRAM1"/>
</dbReference>
<evidence type="ECO:0000256" key="1">
    <source>
        <dbReference type="ARBA" id="ARBA00022468"/>
    </source>
</evidence>
<dbReference type="PANTHER" id="PTHR47666">
    <property type="entry name" value="PROTEIN VASCULAR ASSOCIATED DEATH 1, CHLOROPLASTIC"/>
    <property type="match status" value="1"/>
</dbReference>
<dbReference type="GO" id="GO:0005096">
    <property type="term" value="F:GTPase activator activity"/>
    <property type="evidence" value="ECO:0007669"/>
    <property type="project" value="UniProtKB-KW"/>
</dbReference>
<evidence type="ECO:0000256" key="2">
    <source>
        <dbReference type="ARBA" id="ARBA00022737"/>
    </source>
</evidence>
<organism evidence="6 7">
    <name type="scientific">Pteropus alecto</name>
    <name type="common">Black flying fox</name>
    <dbReference type="NCBI Taxonomy" id="9402"/>
    <lineage>
        <taxon>Eukaryota</taxon>
        <taxon>Metazoa</taxon>
        <taxon>Chordata</taxon>
        <taxon>Craniata</taxon>
        <taxon>Vertebrata</taxon>
        <taxon>Euteleostomi</taxon>
        <taxon>Mammalia</taxon>
        <taxon>Eutheria</taxon>
        <taxon>Laurasiatheria</taxon>
        <taxon>Chiroptera</taxon>
        <taxon>Yinpterochiroptera</taxon>
        <taxon>Pteropodoidea</taxon>
        <taxon>Pteropodidae</taxon>
        <taxon>Pteropodinae</taxon>
        <taxon>Pteropus</taxon>
    </lineage>
</organism>
<dbReference type="FunFam" id="1.10.8.270:FF:000002">
    <property type="entry name" value="TBC1 domain family member 9B"/>
    <property type="match status" value="1"/>
</dbReference>
<dbReference type="PANTHER" id="PTHR47666:SF2">
    <property type="entry name" value="TBC1 DOMAIN FAMILY MEMBER 8 ISOFORM X1"/>
    <property type="match status" value="1"/>
</dbReference>
<dbReference type="InterPro" id="IPR011993">
    <property type="entry name" value="PH-like_dom_sf"/>
</dbReference>
<dbReference type="InterPro" id="IPR000195">
    <property type="entry name" value="Rab-GAP-TBC_dom"/>
</dbReference>
<dbReference type="GO" id="GO:0003008">
    <property type="term" value="P:system process"/>
    <property type="evidence" value="ECO:0007669"/>
    <property type="project" value="UniProtKB-ARBA"/>
</dbReference>
<dbReference type="Proteomes" id="UP000010552">
    <property type="component" value="Unassembled WGS sequence"/>
</dbReference>
<keyword evidence="1" id="KW-0343">GTPase activation</keyword>
<dbReference type="FunFam" id="2.30.29.30:FF:000013">
    <property type="entry name" value="Putative TBC1 domain family member 8B"/>
    <property type="match status" value="1"/>
</dbReference>
<dbReference type="STRING" id="9402.L5KBA9"/>
<name>L5KBA9_PTEAL</name>
<dbReference type="Gene3D" id="1.10.238.10">
    <property type="entry name" value="EF-hand"/>
    <property type="match status" value="1"/>
</dbReference>
<feature type="coiled-coil region" evidence="3">
    <location>
        <begin position="1155"/>
        <end position="1186"/>
    </location>
</feature>
<dbReference type="PROSITE" id="PS50086">
    <property type="entry name" value="TBC_RABGAP"/>
    <property type="match status" value="1"/>
</dbReference>
<evidence type="ECO:0000313" key="7">
    <source>
        <dbReference type="Proteomes" id="UP000010552"/>
    </source>
</evidence>
<dbReference type="SUPFAM" id="SSF47473">
    <property type="entry name" value="EF-hand"/>
    <property type="match status" value="1"/>
</dbReference>
<feature type="region of interest" description="Disordered" evidence="4">
    <location>
        <begin position="1248"/>
        <end position="1273"/>
    </location>
</feature>
<dbReference type="InParanoid" id="L5KBA9"/>
<dbReference type="Pfam" id="PF00566">
    <property type="entry name" value="RabGAP-TBC"/>
    <property type="match status" value="2"/>
</dbReference>
<dbReference type="SMART" id="SM00568">
    <property type="entry name" value="GRAM"/>
    <property type="match status" value="2"/>
</dbReference>
<dbReference type="Gene3D" id="1.10.8.270">
    <property type="entry name" value="putative rabgap domain of human tbc1 domain family member 14 like domains"/>
    <property type="match status" value="1"/>
</dbReference>
<evidence type="ECO:0000259" key="5">
    <source>
        <dbReference type="PROSITE" id="PS50086"/>
    </source>
</evidence>
<evidence type="ECO:0000256" key="3">
    <source>
        <dbReference type="SAM" id="Coils"/>
    </source>
</evidence>
<gene>
    <name evidence="6" type="ORF">PAL_GLEAN10003455</name>
</gene>
<dbReference type="EMBL" id="KB030860">
    <property type="protein sequence ID" value="ELK08949.1"/>
    <property type="molecule type" value="Genomic_DNA"/>
</dbReference>
<dbReference type="CDD" id="cd13349">
    <property type="entry name" value="PH-GRAM1_TBC1D8"/>
    <property type="match status" value="1"/>
</dbReference>
<dbReference type="InterPro" id="IPR004182">
    <property type="entry name" value="GRAM"/>
</dbReference>
<dbReference type="SUPFAM" id="SSF47923">
    <property type="entry name" value="Ypt/Rab-GAP domain of gyp1p"/>
    <property type="match status" value="3"/>
</dbReference>
<keyword evidence="7" id="KW-1185">Reference proteome</keyword>
<feature type="domain" description="Rab-GAP TBC" evidence="5">
    <location>
        <begin position="549"/>
        <end position="793"/>
    </location>
</feature>
<dbReference type="FunFam" id="2.30.29.30:FF:000259">
    <property type="entry name" value="TBC1 domain family member 8"/>
    <property type="match status" value="1"/>
</dbReference>
<dbReference type="Pfam" id="PF02893">
    <property type="entry name" value="GRAM"/>
    <property type="match status" value="2"/>
</dbReference>
<dbReference type="FunFam" id="1.10.472.80:FF:000030">
    <property type="entry name" value="TBC1 domain family member 8 isoform X2"/>
    <property type="match status" value="1"/>
</dbReference>
<dbReference type="InterPro" id="IPR036016">
    <property type="entry name" value="TBC1D8_PH-GRAM2"/>
</dbReference>
<keyword evidence="2" id="KW-0677">Repeat</keyword>
<dbReference type="SMART" id="SM00164">
    <property type="entry name" value="TBC"/>
    <property type="match status" value="1"/>
</dbReference>
<protein>
    <submittedName>
        <fullName evidence="6">TBC1 domain family member 8</fullName>
    </submittedName>
</protein>
<dbReference type="eggNOG" id="KOG4347">
    <property type="taxonomic scope" value="Eukaryota"/>
</dbReference>
<reference evidence="7" key="1">
    <citation type="journal article" date="2013" name="Science">
        <title>Comparative analysis of bat genomes provides insight into the evolution of flight and immunity.</title>
        <authorList>
            <person name="Zhang G."/>
            <person name="Cowled C."/>
            <person name="Shi Z."/>
            <person name="Huang Z."/>
            <person name="Bishop-Lilly K.A."/>
            <person name="Fang X."/>
            <person name="Wynne J.W."/>
            <person name="Xiong Z."/>
            <person name="Baker M.L."/>
            <person name="Zhao W."/>
            <person name="Tachedjian M."/>
            <person name="Zhu Y."/>
            <person name="Zhou P."/>
            <person name="Jiang X."/>
            <person name="Ng J."/>
            <person name="Yang L."/>
            <person name="Wu L."/>
            <person name="Xiao J."/>
            <person name="Feng Y."/>
            <person name="Chen Y."/>
            <person name="Sun X."/>
            <person name="Zhang Y."/>
            <person name="Marsh G.A."/>
            <person name="Crameri G."/>
            <person name="Broder C.C."/>
            <person name="Frey K.G."/>
            <person name="Wang L.F."/>
            <person name="Wang J."/>
        </authorList>
    </citation>
    <scope>NUCLEOTIDE SEQUENCE [LARGE SCALE GENOMIC DNA]</scope>
</reference>
<dbReference type="InterPro" id="IPR035969">
    <property type="entry name" value="Rab-GAP_TBC_sf"/>
</dbReference>